<keyword evidence="3" id="KW-1185">Reference proteome</keyword>
<dbReference type="EMBL" id="BPLR01009023">
    <property type="protein sequence ID" value="GIY29084.1"/>
    <property type="molecule type" value="Genomic_DNA"/>
</dbReference>
<dbReference type="Proteomes" id="UP001054945">
    <property type="component" value="Unassembled WGS sequence"/>
</dbReference>
<gene>
    <name evidence="2" type="ORF">CEXT_674461</name>
</gene>
<reference evidence="2 3" key="1">
    <citation type="submission" date="2021-06" db="EMBL/GenBank/DDBJ databases">
        <title>Caerostris extrusa draft genome.</title>
        <authorList>
            <person name="Kono N."/>
            <person name="Arakawa K."/>
        </authorList>
    </citation>
    <scope>NUCLEOTIDE SEQUENCE [LARGE SCALE GENOMIC DNA]</scope>
</reference>
<keyword evidence="1" id="KW-0812">Transmembrane</keyword>
<name>A0AAV4S6Z5_CAEEX</name>
<organism evidence="2 3">
    <name type="scientific">Caerostris extrusa</name>
    <name type="common">Bark spider</name>
    <name type="synonym">Caerostris bankana</name>
    <dbReference type="NCBI Taxonomy" id="172846"/>
    <lineage>
        <taxon>Eukaryota</taxon>
        <taxon>Metazoa</taxon>
        <taxon>Ecdysozoa</taxon>
        <taxon>Arthropoda</taxon>
        <taxon>Chelicerata</taxon>
        <taxon>Arachnida</taxon>
        <taxon>Araneae</taxon>
        <taxon>Araneomorphae</taxon>
        <taxon>Entelegynae</taxon>
        <taxon>Araneoidea</taxon>
        <taxon>Araneidae</taxon>
        <taxon>Caerostris</taxon>
    </lineage>
</organism>
<evidence type="ECO:0000313" key="3">
    <source>
        <dbReference type="Proteomes" id="UP001054945"/>
    </source>
</evidence>
<proteinExistence type="predicted"/>
<evidence type="ECO:0000313" key="2">
    <source>
        <dbReference type="EMBL" id="GIY29084.1"/>
    </source>
</evidence>
<evidence type="ECO:0000256" key="1">
    <source>
        <dbReference type="SAM" id="Phobius"/>
    </source>
</evidence>
<feature type="transmembrane region" description="Helical" evidence="1">
    <location>
        <begin position="35"/>
        <end position="56"/>
    </location>
</feature>
<accession>A0AAV4S6Z5</accession>
<keyword evidence="1" id="KW-1133">Transmembrane helix</keyword>
<protein>
    <submittedName>
        <fullName evidence="2">Uncharacterized protein</fullName>
    </submittedName>
</protein>
<comment type="caution">
    <text evidence="2">The sequence shown here is derived from an EMBL/GenBank/DDBJ whole genome shotgun (WGS) entry which is preliminary data.</text>
</comment>
<sequence length="107" mass="12211">MKGRGVTERRGWTELLTDKGGLFDDSLLMPRVWDAVFDLIIIAPYFIRWLVGYVAYIPDSKSDKRCQPKSFIAKHGHDESKDRKILPFCPKVKGTNTRDTVHGSGKM</sequence>
<dbReference type="AlphaFoldDB" id="A0AAV4S6Z5"/>
<keyword evidence="1" id="KW-0472">Membrane</keyword>